<dbReference type="Gene3D" id="3.30.1380.10">
    <property type="match status" value="1"/>
</dbReference>
<reference evidence="5 6" key="1">
    <citation type="submission" date="2021-03" db="EMBL/GenBank/DDBJ databases">
        <title>Sequencing the genomes of 1000 actinobacteria strains.</title>
        <authorList>
            <person name="Klenk H.-P."/>
        </authorList>
    </citation>
    <scope>NUCLEOTIDE SEQUENCE [LARGE SCALE GENOMIC DNA]</scope>
    <source>
        <strain evidence="5 6">DSM 14566</strain>
    </source>
</reference>
<feature type="transmembrane region" description="Helical" evidence="2">
    <location>
        <begin position="131"/>
        <end position="163"/>
    </location>
</feature>
<dbReference type="Pfam" id="PF02557">
    <property type="entry name" value="VanY"/>
    <property type="match status" value="1"/>
</dbReference>
<dbReference type="Pfam" id="PF18013">
    <property type="entry name" value="Phage_lysozyme2"/>
    <property type="match status" value="1"/>
</dbReference>
<feature type="region of interest" description="Disordered" evidence="1">
    <location>
        <begin position="1"/>
        <end position="46"/>
    </location>
</feature>
<evidence type="ECO:0000259" key="3">
    <source>
        <dbReference type="Pfam" id="PF02557"/>
    </source>
</evidence>
<protein>
    <recommendedName>
        <fullName evidence="7">Peptidase M15B domain-containing protein</fullName>
    </recommendedName>
</protein>
<dbReference type="EMBL" id="JAGIOD010000002">
    <property type="protein sequence ID" value="MBP2383745.1"/>
    <property type="molecule type" value="Genomic_DNA"/>
</dbReference>
<dbReference type="Gene3D" id="1.10.530.10">
    <property type="match status" value="1"/>
</dbReference>
<feature type="domain" description="Phage tail lysozyme" evidence="4">
    <location>
        <begin position="196"/>
        <end position="353"/>
    </location>
</feature>
<evidence type="ECO:0008006" key="7">
    <source>
        <dbReference type="Google" id="ProtNLM"/>
    </source>
</evidence>
<dbReference type="InterPro" id="IPR003709">
    <property type="entry name" value="VanY-like_core_dom"/>
</dbReference>
<dbReference type="SUPFAM" id="SSF55166">
    <property type="entry name" value="Hedgehog/DD-peptidase"/>
    <property type="match status" value="1"/>
</dbReference>
<gene>
    <name evidence="5" type="ORF">JOF43_003734</name>
</gene>
<keyword evidence="2" id="KW-0472">Membrane</keyword>
<evidence type="ECO:0000259" key="4">
    <source>
        <dbReference type="Pfam" id="PF18013"/>
    </source>
</evidence>
<keyword evidence="6" id="KW-1185">Reference proteome</keyword>
<sequence>MADEHQSPGEDTGDSSTPEGDALDSPGSGDLGSGADGGPAASAASAGKALAKKGAETGVKKATGSDMAVSALRGAQKARHGDLMGGAQDVAASGAGALTTAAVVSTGIGAPVAGVAGSAVTGLAQTKAFRYVLMTVAALGIGALVLQMVVVASLSAIMLGAIIPPISQAEILSQTCTESSAPGASGPDAVVGSDIEEKAWNYLRGAGYTEEQTAGVMGNIERESGFNPFIAQGGAGVPNVSSGWGLVQWTADRHASVRDAVIDKLGERFYIAAPNIDQLPGSMTEDDVDAMVLFQLRYIITELQTNEQAAGAHLKSTTTVEEATRSFEEKYERAGIVAIDKRISYAEAFYEQYAGSPTPDSGGTESNEVVDSTDTQDPAPETEPLAPADVADTVASSTTAGCSGSSIAPGSGTGSVKPCPEGKEGCVNIAALIKPSASLSCPAGTTDEGTTTAYYKGQGKAIRLCALEGVTDANVRPIVMNATIAPAFVSFWAEAEKEGLDLTITSSFRSHAKQQALYASSPGGAARPGWSNHEFGMAFDIGGFSTSYSRNNCGSTQTPEGACSYPGTGTELERWKSIRALGLKHGMYIHDQEFWHIEFLPSGLHRDRNIDVYKG</sequence>
<accession>A0ABS4X5K3</accession>
<feature type="compositionally biased region" description="Polar residues" evidence="1">
    <location>
        <begin position="358"/>
        <end position="376"/>
    </location>
</feature>
<feature type="domain" description="D-alanyl-D-alanine carboxypeptidase-like core" evidence="3">
    <location>
        <begin position="479"/>
        <end position="548"/>
    </location>
</feature>
<evidence type="ECO:0000256" key="1">
    <source>
        <dbReference type="SAM" id="MobiDB-lite"/>
    </source>
</evidence>
<dbReference type="Proteomes" id="UP001519290">
    <property type="component" value="Unassembled WGS sequence"/>
</dbReference>
<dbReference type="RefSeq" id="WP_209904552.1">
    <property type="nucleotide sequence ID" value="NZ_BAAAJW010000017.1"/>
</dbReference>
<dbReference type="InterPro" id="IPR041219">
    <property type="entry name" value="Phage_lysozyme2"/>
</dbReference>
<comment type="caution">
    <text evidence="5">The sequence shown here is derived from an EMBL/GenBank/DDBJ whole genome shotgun (WGS) entry which is preliminary data.</text>
</comment>
<feature type="region of interest" description="Disordered" evidence="1">
    <location>
        <begin position="354"/>
        <end position="387"/>
    </location>
</feature>
<name>A0ABS4X5K3_9MICO</name>
<evidence type="ECO:0000313" key="6">
    <source>
        <dbReference type="Proteomes" id="UP001519290"/>
    </source>
</evidence>
<organism evidence="5 6">
    <name type="scientific">Brachybacterium sacelli</name>
    <dbReference type="NCBI Taxonomy" id="173364"/>
    <lineage>
        <taxon>Bacteria</taxon>
        <taxon>Bacillati</taxon>
        <taxon>Actinomycetota</taxon>
        <taxon>Actinomycetes</taxon>
        <taxon>Micrococcales</taxon>
        <taxon>Dermabacteraceae</taxon>
        <taxon>Brachybacterium</taxon>
    </lineage>
</organism>
<keyword evidence="2" id="KW-0812">Transmembrane</keyword>
<evidence type="ECO:0000313" key="5">
    <source>
        <dbReference type="EMBL" id="MBP2383745.1"/>
    </source>
</evidence>
<evidence type="ECO:0000256" key="2">
    <source>
        <dbReference type="SAM" id="Phobius"/>
    </source>
</evidence>
<proteinExistence type="predicted"/>
<keyword evidence="2" id="KW-1133">Transmembrane helix</keyword>
<dbReference type="InterPro" id="IPR009045">
    <property type="entry name" value="Zn_M74/Hedgehog-like"/>
</dbReference>
<dbReference type="CDD" id="cd14814">
    <property type="entry name" value="Peptidase_M15"/>
    <property type="match status" value="1"/>
</dbReference>